<sequence>MLEGYYVQLKTVAIKISKEAENSKTRTKMRRILTETKKKALETIELLNSKDEDLEIYYENFNKGVFPWEAAINENDTQFPTLSYADKYHVVDCWMLLQRANEEVILTKNEMINYVRFLTEKQLEFETSEEETENSTTELYSSSEEQETLSSD</sequence>
<dbReference type="Proteomes" id="UP000000305">
    <property type="component" value="Unassembled WGS sequence"/>
</dbReference>
<dbReference type="OrthoDB" id="8942143at2759"/>
<gene>
    <name evidence="2" type="ORF">DAPPUDRAFT_253070</name>
</gene>
<evidence type="ECO:0000313" key="3">
    <source>
        <dbReference type="Proteomes" id="UP000000305"/>
    </source>
</evidence>
<feature type="region of interest" description="Disordered" evidence="1">
    <location>
        <begin position="125"/>
        <end position="152"/>
    </location>
</feature>
<dbReference type="KEGG" id="dpx:DAPPUDRAFT_253070"/>
<proteinExistence type="predicted"/>
<feature type="compositionally biased region" description="Low complexity" evidence="1">
    <location>
        <begin position="134"/>
        <end position="152"/>
    </location>
</feature>
<name>E9H441_DAPPU</name>
<dbReference type="EMBL" id="GL732590">
    <property type="protein sequence ID" value="EFX73498.1"/>
    <property type="molecule type" value="Genomic_DNA"/>
</dbReference>
<organism evidence="2 3">
    <name type="scientific">Daphnia pulex</name>
    <name type="common">Water flea</name>
    <dbReference type="NCBI Taxonomy" id="6669"/>
    <lineage>
        <taxon>Eukaryota</taxon>
        <taxon>Metazoa</taxon>
        <taxon>Ecdysozoa</taxon>
        <taxon>Arthropoda</taxon>
        <taxon>Crustacea</taxon>
        <taxon>Branchiopoda</taxon>
        <taxon>Diplostraca</taxon>
        <taxon>Cladocera</taxon>
        <taxon>Anomopoda</taxon>
        <taxon>Daphniidae</taxon>
        <taxon>Daphnia</taxon>
    </lineage>
</organism>
<dbReference type="PhylomeDB" id="E9H441"/>
<reference evidence="2 3" key="1">
    <citation type="journal article" date="2011" name="Science">
        <title>The ecoresponsive genome of Daphnia pulex.</title>
        <authorList>
            <person name="Colbourne J.K."/>
            <person name="Pfrender M.E."/>
            <person name="Gilbert D."/>
            <person name="Thomas W.K."/>
            <person name="Tucker A."/>
            <person name="Oakley T.H."/>
            <person name="Tokishita S."/>
            <person name="Aerts A."/>
            <person name="Arnold G.J."/>
            <person name="Basu M.K."/>
            <person name="Bauer D.J."/>
            <person name="Caceres C.E."/>
            <person name="Carmel L."/>
            <person name="Casola C."/>
            <person name="Choi J.H."/>
            <person name="Detter J.C."/>
            <person name="Dong Q."/>
            <person name="Dusheyko S."/>
            <person name="Eads B.D."/>
            <person name="Frohlich T."/>
            <person name="Geiler-Samerotte K.A."/>
            <person name="Gerlach D."/>
            <person name="Hatcher P."/>
            <person name="Jogdeo S."/>
            <person name="Krijgsveld J."/>
            <person name="Kriventseva E.V."/>
            <person name="Kultz D."/>
            <person name="Laforsch C."/>
            <person name="Lindquist E."/>
            <person name="Lopez J."/>
            <person name="Manak J.R."/>
            <person name="Muller J."/>
            <person name="Pangilinan J."/>
            <person name="Patwardhan R.P."/>
            <person name="Pitluck S."/>
            <person name="Pritham E.J."/>
            <person name="Rechtsteiner A."/>
            <person name="Rho M."/>
            <person name="Rogozin I.B."/>
            <person name="Sakarya O."/>
            <person name="Salamov A."/>
            <person name="Schaack S."/>
            <person name="Shapiro H."/>
            <person name="Shiga Y."/>
            <person name="Skalitzky C."/>
            <person name="Smith Z."/>
            <person name="Souvorov A."/>
            <person name="Sung W."/>
            <person name="Tang Z."/>
            <person name="Tsuchiya D."/>
            <person name="Tu H."/>
            <person name="Vos H."/>
            <person name="Wang M."/>
            <person name="Wolf Y.I."/>
            <person name="Yamagata H."/>
            <person name="Yamada T."/>
            <person name="Ye Y."/>
            <person name="Shaw J.R."/>
            <person name="Andrews J."/>
            <person name="Crease T.J."/>
            <person name="Tang H."/>
            <person name="Lucas S.M."/>
            <person name="Robertson H.M."/>
            <person name="Bork P."/>
            <person name="Koonin E.V."/>
            <person name="Zdobnov E.M."/>
            <person name="Grigoriev I.V."/>
            <person name="Lynch M."/>
            <person name="Boore J.L."/>
        </authorList>
    </citation>
    <scope>NUCLEOTIDE SEQUENCE [LARGE SCALE GENOMIC DNA]</scope>
</reference>
<dbReference type="HOGENOM" id="CLU_072898_1_0_1"/>
<dbReference type="InParanoid" id="E9H441"/>
<evidence type="ECO:0000313" key="2">
    <source>
        <dbReference type="EMBL" id="EFX73498.1"/>
    </source>
</evidence>
<accession>E9H441</accession>
<dbReference type="AlphaFoldDB" id="E9H441"/>
<evidence type="ECO:0000256" key="1">
    <source>
        <dbReference type="SAM" id="MobiDB-lite"/>
    </source>
</evidence>
<keyword evidence="3" id="KW-1185">Reference proteome</keyword>
<protein>
    <submittedName>
        <fullName evidence="2">Uncharacterized protein</fullName>
    </submittedName>
</protein>